<dbReference type="EMBL" id="MU856862">
    <property type="protein sequence ID" value="KAK4156721.1"/>
    <property type="molecule type" value="Genomic_DNA"/>
</dbReference>
<dbReference type="PANTHER" id="PTHR23003">
    <property type="entry name" value="RNA RECOGNITION MOTIF RRM DOMAIN CONTAINING PROTEIN"/>
    <property type="match status" value="1"/>
</dbReference>
<name>A0AAN6VV11_9PEZI</name>
<dbReference type="PROSITE" id="PS50102">
    <property type="entry name" value="RRM"/>
    <property type="match status" value="1"/>
</dbReference>
<evidence type="ECO:0000313" key="10">
    <source>
        <dbReference type="Proteomes" id="UP001302745"/>
    </source>
</evidence>
<feature type="domain" description="RRM" evidence="8">
    <location>
        <begin position="330"/>
        <end position="415"/>
    </location>
</feature>
<dbReference type="Proteomes" id="UP001302745">
    <property type="component" value="Unassembled WGS sequence"/>
</dbReference>
<dbReference type="InterPro" id="IPR035979">
    <property type="entry name" value="RBD_domain_sf"/>
</dbReference>
<evidence type="ECO:0000256" key="1">
    <source>
        <dbReference type="ARBA" id="ARBA00004123"/>
    </source>
</evidence>
<feature type="region of interest" description="Disordered" evidence="7">
    <location>
        <begin position="424"/>
        <end position="498"/>
    </location>
</feature>
<organism evidence="9 10">
    <name type="scientific">Chaetomidium leptoderma</name>
    <dbReference type="NCBI Taxonomy" id="669021"/>
    <lineage>
        <taxon>Eukaryota</taxon>
        <taxon>Fungi</taxon>
        <taxon>Dikarya</taxon>
        <taxon>Ascomycota</taxon>
        <taxon>Pezizomycotina</taxon>
        <taxon>Sordariomycetes</taxon>
        <taxon>Sordariomycetidae</taxon>
        <taxon>Sordariales</taxon>
        <taxon>Chaetomiaceae</taxon>
        <taxon>Chaetomidium</taxon>
    </lineage>
</organism>
<dbReference type="CDD" id="cd00590">
    <property type="entry name" value="RRM_SF"/>
    <property type="match status" value="1"/>
</dbReference>
<evidence type="ECO:0000256" key="4">
    <source>
        <dbReference type="ARBA" id="ARBA00022884"/>
    </source>
</evidence>
<keyword evidence="10" id="KW-1185">Reference proteome</keyword>
<evidence type="ECO:0000259" key="8">
    <source>
        <dbReference type="PROSITE" id="PS50102"/>
    </source>
</evidence>
<evidence type="ECO:0000313" key="9">
    <source>
        <dbReference type="EMBL" id="KAK4156721.1"/>
    </source>
</evidence>
<evidence type="ECO:0000256" key="5">
    <source>
        <dbReference type="ARBA" id="ARBA00023242"/>
    </source>
</evidence>
<protein>
    <recommendedName>
        <fullName evidence="8">RRM domain-containing protein</fullName>
    </recommendedName>
</protein>
<keyword evidence="3" id="KW-0677">Repeat</keyword>
<evidence type="ECO:0000256" key="7">
    <source>
        <dbReference type="SAM" id="MobiDB-lite"/>
    </source>
</evidence>
<reference evidence="9" key="2">
    <citation type="submission" date="2023-05" db="EMBL/GenBank/DDBJ databases">
        <authorList>
            <consortium name="Lawrence Berkeley National Laboratory"/>
            <person name="Steindorff A."/>
            <person name="Hensen N."/>
            <person name="Bonometti L."/>
            <person name="Westerberg I."/>
            <person name="Brannstrom I.O."/>
            <person name="Guillou S."/>
            <person name="Cros-Aarteil S."/>
            <person name="Calhoun S."/>
            <person name="Haridas S."/>
            <person name="Kuo A."/>
            <person name="Mondo S."/>
            <person name="Pangilinan J."/>
            <person name="Riley R."/>
            <person name="Labutti K."/>
            <person name="Andreopoulos B."/>
            <person name="Lipzen A."/>
            <person name="Chen C."/>
            <person name="Yanf M."/>
            <person name="Daum C."/>
            <person name="Ng V."/>
            <person name="Clum A."/>
            <person name="Ohm R."/>
            <person name="Martin F."/>
            <person name="Silar P."/>
            <person name="Natvig D."/>
            <person name="Lalanne C."/>
            <person name="Gautier V."/>
            <person name="Ament-Velasquez S.L."/>
            <person name="Kruys A."/>
            <person name="Hutchinson M.I."/>
            <person name="Powell A.J."/>
            <person name="Barry K."/>
            <person name="Miller A.N."/>
            <person name="Grigoriev I.V."/>
            <person name="Debuchy R."/>
            <person name="Gladieux P."/>
            <person name="Thoren M.H."/>
            <person name="Johannesson H."/>
        </authorList>
    </citation>
    <scope>NUCLEOTIDE SEQUENCE</scope>
    <source>
        <strain evidence="9">CBS 538.74</strain>
    </source>
</reference>
<dbReference type="InterPro" id="IPR050374">
    <property type="entry name" value="RRT5_SRSF_SR"/>
</dbReference>
<sequence length="498" mass="52427">MHRNQHYNRNLITCTVRPGSETGLYYILVANLAHKTTWKDLKAFASQACEVDHAEVYPPTSGFVRVKGRANFEKAFQYLDGNTLEYRALQADARNMNQSTVVKLLPTDYYAPRILRGDAGRVLGEPTGAGPNDQNDLFAQARMGSPYLDYQGNASPAFHMAPQTDTQWEYITSPSYTAGEGYQPATAHANLTPPGPAYRVAAPYHGFIHQVAAGPHPVMGPSTGYQAATSPTSASSPAAAAQYPYGPPTAYYPGPPYDTGYMQPPTHHAYPAAGYGEPPWPSNTAPPTHPPPAAAHPPYDDDENDNEDNNNKRNHPSATATAAAVATEQRKILIHPLDRDSLSESVVVNLLAQVAGIGTAAGEVERIELRTNRDGRARGTVFVTFASAALAGAAVAALDGREVGGRKLSSRFVVEGVAVVGSSSSLSTTTTTATAGGRSGGGRSGGGRSGGGSQKSKKEAPPVIVDGSGGRWKKEQAPVVVDGSASKKGGGGHRGSRH</sequence>
<evidence type="ECO:0000256" key="2">
    <source>
        <dbReference type="ARBA" id="ARBA00022664"/>
    </source>
</evidence>
<dbReference type="Pfam" id="PF00076">
    <property type="entry name" value="RRM_1"/>
    <property type="match status" value="1"/>
</dbReference>
<keyword evidence="4 6" id="KW-0694">RNA-binding</keyword>
<dbReference type="AlphaFoldDB" id="A0AAN6VV11"/>
<proteinExistence type="predicted"/>
<evidence type="ECO:0000256" key="3">
    <source>
        <dbReference type="ARBA" id="ARBA00022737"/>
    </source>
</evidence>
<dbReference type="PANTHER" id="PTHR23003:SF62">
    <property type="entry name" value="SERINE_ARGININE (SR)-TYPE SHUTTLING MRNA BINDING PROTEIN NPL3"/>
    <property type="match status" value="1"/>
</dbReference>
<dbReference type="SMART" id="SM00360">
    <property type="entry name" value="RRM"/>
    <property type="match status" value="2"/>
</dbReference>
<keyword evidence="5" id="KW-0539">Nucleus</keyword>
<dbReference type="InterPro" id="IPR012677">
    <property type="entry name" value="Nucleotide-bd_a/b_plait_sf"/>
</dbReference>
<reference evidence="9" key="1">
    <citation type="journal article" date="2023" name="Mol. Phylogenet. Evol.">
        <title>Genome-scale phylogeny and comparative genomics of the fungal order Sordariales.</title>
        <authorList>
            <person name="Hensen N."/>
            <person name="Bonometti L."/>
            <person name="Westerberg I."/>
            <person name="Brannstrom I.O."/>
            <person name="Guillou S."/>
            <person name="Cros-Aarteil S."/>
            <person name="Calhoun S."/>
            <person name="Haridas S."/>
            <person name="Kuo A."/>
            <person name="Mondo S."/>
            <person name="Pangilinan J."/>
            <person name="Riley R."/>
            <person name="LaButti K."/>
            <person name="Andreopoulos B."/>
            <person name="Lipzen A."/>
            <person name="Chen C."/>
            <person name="Yan M."/>
            <person name="Daum C."/>
            <person name="Ng V."/>
            <person name="Clum A."/>
            <person name="Steindorff A."/>
            <person name="Ohm R.A."/>
            <person name="Martin F."/>
            <person name="Silar P."/>
            <person name="Natvig D.O."/>
            <person name="Lalanne C."/>
            <person name="Gautier V."/>
            <person name="Ament-Velasquez S.L."/>
            <person name="Kruys A."/>
            <person name="Hutchinson M.I."/>
            <person name="Powell A.J."/>
            <person name="Barry K."/>
            <person name="Miller A.N."/>
            <person name="Grigoriev I.V."/>
            <person name="Debuchy R."/>
            <person name="Gladieux P."/>
            <person name="Hiltunen Thoren M."/>
            <person name="Johannesson H."/>
        </authorList>
    </citation>
    <scope>NUCLEOTIDE SEQUENCE</scope>
    <source>
        <strain evidence="9">CBS 538.74</strain>
    </source>
</reference>
<comment type="subcellular location">
    <subcellularLocation>
        <location evidence="1">Nucleus</location>
    </subcellularLocation>
</comment>
<dbReference type="GO" id="GO:0005634">
    <property type="term" value="C:nucleus"/>
    <property type="evidence" value="ECO:0007669"/>
    <property type="project" value="UniProtKB-SubCell"/>
</dbReference>
<dbReference type="GO" id="GO:0003729">
    <property type="term" value="F:mRNA binding"/>
    <property type="evidence" value="ECO:0007669"/>
    <property type="project" value="TreeGrafter"/>
</dbReference>
<gene>
    <name evidence="9" type="ORF">C8A00DRAFT_12372</name>
</gene>
<feature type="compositionally biased region" description="Gly residues" evidence="7">
    <location>
        <begin position="437"/>
        <end position="453"/>
    </location>
</feature>
<comment type="caution">
    <text evidence="9">The sequence shown here is derived from an EMBL/GenBank/DDBJ whole genome shotgun (WGS) entry which is preliminary data.</text>
</comment>
<evidence type="ECO:0000256" key="6">
    <source>
        <dbReference type="PROSITE-ProRule" id="PRU00176"/>
    </source>
</evidence>
<dbReference type="GO" id="GO:0005737">
    <property type="term" value="C:cytoplasm"/>
    <property type="evidence" value="ECO:0007669"/>
    <property type="project" value="TreeGrafter"/>
</dbReference>
<keyword evidence="2" id="KW-0507">mRNA processing</keyword>
<dbReference type="GO" id="GO:0006397">
    <property type="term" value="P:mRNA processing"/>
    <property type="evidence" value="ECO:0007669"/>
    <property type="project" value="UniProtKB-KW"/>
</dbReference>
<dbReference type="Gene3D" id="3.30.70.330">
    <property type="match status" value="2"/>
</dbReference>
<dbReference type="SUPFAM" id="SSF54928">
    <property type="entry name" value="RNA-binding domain, RBD"/>
    <property type="match status" value="2"/>
</dbReference>
<dbReference type="InterPro" id="IPR000504">
    <property type="entry name" value="RRM_dom"/>
</dbReference>
<feature type="compositionally biased region" description="Low complexity" evidence="7">
    <location>
        <begin position="424"/>
        <end position="436"/>
    </location>
</feature>
<accession>A0AAN6VV11</accession>
<feature type="region of interest" description="Disordered" evidence="7">
    <location>
        <begin position="263"/>
        <end position="324"/>
    </location>
</feature>